<protein>
    <submittedName>
        <fullName evidence="8">Transcriptional antiterminator</fullName>
    </submittedName>
</protein>
<keyword evidence="9" id="KW-1185">Reference proteome</keyword>
<evidence type="ECO:0000259" key="6">
    <source>
        <dbReference type="PROSITE" id="PS51094"/>
    </source>
</evidence>
<dbReference type="PATRIC" id="fig|1293598.4.peg.1680"/>
<evidence type="ECO:0000313" key="8">
    <source>
        <dbReference type="EMBL" id="KRO16250.1"/>
    </source>
</evidence>
<dbReference type="STRING" id="1293598.IV56_GL001611"/>
<gene>
    <name evidence="8" type="ORF">IV56_GL001611</name>
</gene>
<dbReference type="InterPro" id="IPR036390">
    <property type="entry name" value="WH_DNA-bd_sf"/>
</dbReference>
<dbReference type="InterPro" id="IPR013196">
    <property type="entry name" value="HTH_11"/>
</dbReference>
<dbReference type="InterPro" id="IPR002178">
    <property type="entry name" value="PTS_EIIA_type-2_dom"/>
</dbReference>
<evidence type="ECO:0000256" key="1">
    <source>
        <dbReference type="ARBA" id="ARBA00022679"/>
    </source>
</evidence>
<dbReference type="SUPFAM" id="SSF46785">
    <property type="entry name" value="Winged helix' DNA-binding domain"/>
    <property type="match status" value="1"/>
</dbReference>
<dbReference type="SUPFAM" id="SSF63520">
    <property type="entry name" value="PTS-regulatory domain, PRD"/>
    <property type="match status" value="1"/>
</dbReference>
<proteinExistence type="predicted"/>
<dbReference type="InterPro" id="IPR050661">
    <property type="entry name" value="BglG_antiterminators"/>
</dbReference>
<dbReference type="GO" id="GO:0008982">
    <property type="term" value="F:protein-N(PI)-phosphohistidine-sugar phosphotransferase activity"/>
    <property type="evidence" value="ECO:0007669"/>
    <property type="project" value="InterPro"/>
</dbReference>
<evidence type="ECO:0000256" key="5">
    <source>
        <dbReference type="ARBA" id="ARBA00023163"/>
    </source>
</evidence>
<dbReference type="PROSITE" id="PS51372">
    <property type="entry name" value="PRD_2"/>
    <property type="match status" value="1"/>
</dbReference>
<dbReference type="Proteomes" id="UP000050969">
    <property type="component" value="Unassembled WGS sequence"/>
</dbReference>
<evidence type="ECO:0000256" key="2">
    <source>
        <dbReference type="ARBA" id="ARBA00022737"/>
    </source>
</evidence>
<dbReference type="GO" id="GO:0006355">
    <property type="term" value="P:regulation of DNA-templated transcription"/>
    <property type="evidence" value="ECO:0007669"/>
    <property type="project" value="InterPro"/>
</dbReference>
<dbReference type="AlphaFoldDB" id="A0A0R2MZV3"/>
<dbReference type="InterPro" id="IPR036095">
    <property type="entry name" value="PTS_EIIB-like_sf"/>
</dbReference>
<dbReference type="GO" id="GO:0009401">
    <property type="term" value="P:phosphoenolpyruvate-dependent sugar phosphotransferase system"/>
    <property type="evidence" value="ECO:0007669"/>
    <property type="project" value="InterPro"/>
</dbReference>
<comment type="caution">
    <text evidence="8">The sequence shown here is derived from an EMBL/GenBank/DDBJ whole genome shotgun (WGS) entry which is preliminary data.</text>
</comment>
<dbReference type="CDD" id="cd05568">
    <property type="entry name" value="PTS_IIB_bgl_like"/>
    <property type="match status" value="1"/>
</dbReference>
<dbReference type="SUPFAM" id="SSF52794">
    <property type="entry name" value="PTS system IIB component-like"/>
    <property type="match status" value="1"/>
</dbReference>
<dbReference type="InterPro" id="IPR036388">
    <property type="entry name" value="WH-like_DNA-bd_sf"/>
</dbReference>
<name>A0A0R2MZV3_9LACO</name>
<accession>A0A0R2MZV3</accession>
<dbReference type="Pfam" id="PF05043">
    <property type="entry name" value="Mga"/>
    <property type="match status" value="1"/>
</dbReference>
<dbReference type="Gene3D" id="1.10.1790.10">
    <property type="entry name" value="PRD domain"/>
    <property type="match status" value="1"/>
</dbReference>
<dbReference type="InterPro" id="IPR011608">
    <property type="entry name" value="PRD"/>
</dbReference>
<dbReference type="Gene3D" id="3.40.930.10">
    <property type="entry name" value="Mannitol-specific EII, Chain A"/>
    <property type="match status" value="1"/>
</dbReference>
<evidence type="ECO:0000256" key="4">
    <source>
        <dbReference type="ARBA" id="ARBA00023159"/>
    </source>
</evidence>
<dbReference type="Gene3D" id="1.10.10.10">
    <property type="entry name" value="Winged helix-like DNA-binding domain superfamily/Winged helix DNA-binding domain"/>
    <property type="match status" value="2"/>
</dbReference>
<feature type="domain" description="PRD" evidence="7">
    <location>
        <begin position="303"/>
        <end position="407"/>
    </location>
</feature>
<organism evidence="8 9">
    <name type="scientific">Lacticaseibacillus saniviri JCM 17471 = DSM 24301</name>
    <dbReference type="NCBI Taxonomy" id="1293598"/>
    <lineage>
        <taxon>Bacteria</taxon>
        <taxon>Bacillati</taxon>
        <taxon>Bacillota</taxon>
        <taxon>Bacilli</taxon>
        <taxon>Lactobacillales</taxon>
        <taxon>Lactobacillaceae</taxon>
        <taxon>Lacticaseibacillus</taxon>
    </lineage>
</organism>
<dbReference type="Pfam" id="PF00359">
    <property type="entry name" value="PTS_EIIA_2"/>
    <property type="match status" value="1"/>
</dbReference>
<dbReference type="InterPro" id="IPR036634">
    <property type="entry name" value="PRD_sf"/>
</dbReference>
<evidence type="ECO:0000259" key="7">
    <source>
        <dbReference type="PROSITE" id="PS51372"/>
    </source>
</evidence>
<keyword evidence="4" id="KW-0010">Activator</keyword>
<evidence type="ECO:0000256" key="3">
    <source>
        <dbReference type="ARBA" id="ARBA00023015"/>
    </source>
</evidence>
<dbReference type="Pfam" id="PF00874">
    <property type="entry name" value="PRD"/>
    <property type="match status" value="1"/>
</dbReference>
<keyword evidence="3" id="KW-0805">Transcription regulation</keyword>
<dbReference type="SUPFAM" id="SSF55804">
    <property type="entry name" value="Phoshotransferase/anion transport protein"/>
    <property type="match status" value="1"/>
</dbReference>
<dbReference type="PANTHER" id="PTHR30185:SF18">
    <property type="entry name" value="TRANSCRIPTIONAL REGULATOR MTLR"/>
    <property type="match status" value="1"/>
</dbReference>
<dbReference type="PROSITE" id="PS51094">
    <property type="entry name" value="PTS_EIIA_TYPE_2"/>
    <property type="match status" value="1"/>
</dbReference>
<sequence length="681" mass="75479">MILTNREQQIIKLILSQPQGVSRDELTKQINISRRTVYRELAQLEQDIQAFKLALIKDSHGAYTIAGDAVQLDALRQNLTPDVPTITFNASQRQNALLVRLLLTSVPMTMSDLADELEVSLSTIKQDLDLITPALTMSQLTLNRQKATGVWISGQEADIRRVLVGIFASALNPYLFFQALKTTHNTFDPVTGYFFNQLPSTALKAADTVFHRTSSLASVSDNQRKLLLLTVTVHAMRVLAGYHVASSRNFDRELLFQDQQLALQFFAEMAPEIREQVRVGDYQFLAIQLNEIRGGLVAEQVDPFDLTVNLQVQSLIQAVEKRYDYPFSGDQQLYAALLAHVQRSVAGTLTPMLANPVLDHLASDYPKLYTAVQAATDEVFGQHAFVGNELAYVVLYFASVITGADEIAARVLLVTSDGPGTGRLIETKLRQGFPEIRSVTNVRISDLSSIDFSRYALILSTVQLPGFDHQYLVVTPLLPQSERNEISRLLSQVKQGAAIVPQRSLDKSVTAFEDLKTMVETASTLLDQFNSYVVAQPTSDINQALIAILTMLPKVVRNLESVLSALIKRLELAPVGIPDTQMALVHAANAGVSQPFIGVFDLSTPITLPAMDMQTITLKRVILLLTPADTPQSTMQLLSAVSGMMVRNPQHLHSFETGNYSQLYQLITEAFLTEIQKIDRR</sequence>
<dbReference type="PANTHER" id="PTHR30185">
    <property type="entry name" value="CRYPTIC BETA-GLUCOSIDE BGL OPERON ANTITERMINATOR"/>
    <property type="match status" value="1"/>
</dbReference>
<dbReference type="Pfam" id="PF08279">
    <property type="entry name" value="HTH_11"/>
    <property type="match status" value="1"/>
</dbReference>
<dbReference type="InterPro" id="IPR007737">
    <property type="entry name" value="Mga_HTH"/>
</dbReference>
<reference evidence="8 9" key="1">
    <citation type="journal article" date="2015" name="Genome Announc.">
        <title>Expanding the biotechnology potential of lactobacilli through comparative genomics of 213 strains and associated genera.</title>
        <authorList>
            <person name="Sun Z."/>
            <person name="Harris H.M."/>
            <person name="McCann A."/>
            <person name="Guo C."/>
            <person name="Argimon S."/>
            <person name="Zhang W."/>
            <person name="Yang X."/>
            <person name="Jeffery I.B."/>
            <person name="Cooney J.C."/>
            <person name="Kagawa T.F."/>
            <person name="Liu W."/>
            <person name="Song Y."/>
            <person name="Salvetti E."/>
            <person name="Wrobel A."/>
            <person name="Rasinkangas P."/>
            <person name="Parkhill J."/>
            <person name="Rea M.C."/>
            <person name="O'Sullivan O."/>
            <person name="Ritari J."/>
            <person name="Douillard F.P."/>
            <person name="Paul Ross R."/>
            <person name="Yang R."/>
            <person name="Briner A.E."/>
            <person name="Felis G.E."/>
            <person name="de Vos W.M."/>
            <person name="Barrangou R."/>
            <person name="Klaenhammer T.R."/>
            <person name="Caufield P.W."/>
            <person name="Cui Y."/>
            <person name="Zhang H."/>
            <person name="O'Toole P.W."/>
        </authorList>
    </citation>
    <scope>NUCLEOTIDE SEQUENCE [LARGE SCALE GENOMIC DNA]</scope>
    <source>
        <strain evidence="8 9">DSM 24301</strain>
    </source>
</reference>
<dbReference type="InterPro" id="IPR016152">
    <property type="entry name" value="PTrfase/Anion_transptr"/>
</dbReference>
<dbReference type="RefSeq" id="WP_054777299.1">
    <property type="nucleotide sequence ID" value="NZ_BBBX01000010.1"/>
</dbReference>
<keyword evidence="5" id="KW-0804">Transcription</keyword>
<dbReference type="OrthoDB" id="9776005at2"/>
<feature type="domain" description="PTS EIIA type-2" evidence="6">
    <location>
        <begin position="524"/>
        <end position="670"/>
    </location>
</feature>
<keyword evidence="2" id="KW-0677">Repeat</keyword>
<evidence type="ECO:0000313" key="9">
    <source>
        <dbReference type="Proteomes" id="UP000050969"/>
    </source>
</evidence>
<dbReference type="EMBL" id="JQCE01000042">
    <property type="protein sequence ID" value="KRO16250.1"/>
    <property type="molecule type" value="Genomic_DNA"/>
</dbReference>
<keyword evidence="1" id="KW-0808">Transferase</keyword>